<gene>
    <name evidence="2" type="ORF">CHIRRI_LOCUS3382</name>
</gene>
<feature type="compositionally biased region" description="Low complexity" evidence="1">
    <location>
        <begin position="277"/>
        <end position="287"/>
    </location>
</feature>
<feature type="compositionally biased region" description="Polar residues" evidence="1">
    <location>
        <begin position="200"/>
        <end position="211"/>
    </location>
</feature>
<evidence type="ECO:0000313" key="3">
    <source>
        <dbReference type="Proteomes" id="UP001153620"/>
    </source>
</evidence>
<name>A0A9N9WPX3_9DIPT</name>
<protein>
    <submittedName>
        <fullName evidence="2">Uncharacterized protein</fullName>
    </submittedName>
</protein>
<feature type="compositionally biased region" description="Polar residues" evidence="1">
    <location>
        <begin position="161"/>
        <end position="176"/>
    </location>
</feature>
<reference evidence="2" key="1">
    <citation type="submission" date="2022-01" db="EMBL/GenBank/DDBJ databases">
        <authorList>
            <person name="King R."/>
        </authorList>
    </citation>
    <scope>NUCLEOTIDE SEQUENCE</scope>
</reference>
<sequence>MYLNRRTHKEPEINMLVTSSMAAWNTGQLGQELLAKEQEKLLNPIQVAPVNKEQNLKEIVRKYQESQYYNYSVFLGELGQLGYCTLPIEMPTILEIVPKTQANDRACGTYAEHRQRTKRENDTFECNNENPNKKFKTDDGWGDESATTTSNSGWGDENGIKSANTKPSRPNQSQSTWDDDDDNKQHKSQNYRSKGDNRKNYNSANRMQTGWSDEENDQSRNSKRFGESRGYNDNNDRGFERRGGGNNDRGFRGRGRGRGRGRCGQWDDNNNDRYNNKSKNNESAAASGWSDDESKSTTKSDVANNNKTKIDPIDDWDNPQPTIKQDSVTNPSTASKVTDDGWDD</sequence>
<feature type="compositionally biased region" description="Basic and acidic residues" evidence="1">
    <location>
        <begin position="217"/>
        <end position="227"/>
    </location>
</feature>
<dbReference type="AlphaFoldDB" id="A0A9N9WPX3"/>
<evidence type="ECO:0000256" key="1">
    <source>
        <dbReference type="SAM" id="MobiDB-lite"/>
    </source>
</evidence>
<organism evidence="2 3">
    <name type="scientific">Chironomus riparius</name>
    <dbReference type="NCBI Taxonomy" id="315576"/>
    <lineage>
        <taxon>Eukaryota</taxon>
        <taxon>Metazoa</taxon>
        <taxon>Ecdysozoa</taxon>
        <taxon>Arthropoda</taxon>
        <taxon>Hexapoda</taxon>
        <taxon>Insecta</taxon>
        <taxon>Pterygota</taxon>
        <taxon>Neoptera</taxon>
        <taxon>Endopterygota</taxon>
        <taxon>Diptera</taxon>
        <taxon>Nematocera</taxon>
        <taxon>Chironomoidea</taxon>
        <taxon>Chironomidae</taxon>
        <taxon>Chironominae</taxon>
        <taxon>Chironomus</taxon>
    </lineage>
</organism>
<feature type="compositionally biased region" description="Polar residues" evidence="1">
    <location>
        <begin position="319"/>
        <end position="336"/>
    </location>
</feature>
<keyword evidence="3" id="KW-1185">Reference proteome</keyword>
<feature type="compositionally biased region" description="Basic and acidic residues" evidence="1">
    <location>
        <begin position="234"/>
        <end position="243"/>
    </location>
</feature>
<feature type="compositionally biased region" description="Basic residues" evidence="1">
    <location>
        <begin position="252"/>
        <end position="261"/>
    </location>
</feature>
<feature type="compositionally biased region" description="Basic and acidic residues" evidence="1">
    <location>
        <begin position="113"/>
        <end position="122"/>
    </location>
</feature>
<dbReference type="EMBL" id="OU895877">
    <property type="protein sequence ID" value="CAG9800439.1"/>
    <property type="molecule type" value="Genomic_DNA"/>
</dbReference>
<dbReference type="Proteomes" id="UP001153620">
    <property type="component" value="Chromosome 1"/>
</dbReference>
<reference evidence="2" key="2">
    <citation type="submission" date="2022-10" db="EMBL/GenBank/DDBJ databases">
        <authorList>
            <consortium name="ENA_rothamsted_submissions"/>
            <consortium name="culmorum"/>
            <person name="King R."/>
        </authorList>
    </citation>
    <scope>NUCLEOTIDE SEQUENCE</scope>
</reference>
<accession>A0A9N9WPX3</accession>
<evidence type="ECO:0000313" key="2">
    <source>
        <dbReference type="EMBL" id="CAG9800439.1"/>
    </source>
</evidence>
<feature type="region of interest" description="Disordered" evidence="1">
    <location>
        <begin position="113"/>
        <end position="344"/>
    </location>
</feature>
<proteinExistence type="predicted"/>